<dbReference type="PANTHER" id="PTHR12835:SF5">
    <property type="entry name" value="BIOTIN--PROTEIN LIGASE"/>
    <property type="match status" value="1"/>
</dbReference>
<accession>A0ABY8EUU7</accession>
<feature type="domain" description="BPL/LPL catalytic" evidence="1">
    <location>
        <begin position="392"/>
        <end position="604"/>
    </location>
</feature>
<proteinExistence type="predicted"/>
<dbReference type="InterPro" id="IPR004143">
    <property type="entry name" value="BPL_LPL_catalytic"/>
</dbReference>
<protein>
    <recommendedName>
        <fullName evidence="1">BPL/LPL catalytic domain-containing protein</fullName>
    </recommendedName>
</protein>
<reference evidence="2 3" key="1">
    <citation type="journal article" date="2020" name="Elife">
        <title>Loss of centromere function drives karyotype evolution in closely related Malassezia species.</title>
        <authorList>
            <person name="Sankaranarayanan S.R."/>
            <person name="Ianiri G."/>
            <person name="Coelho M.A."/>
            <person name="Reza M.H."/>
            <person name="Thimmappa B.C."/>
            <person name="Ganguly P."/>
            <person name="Vadnala R.N."/>
            <person name="Sun S."/>
            <person name="Siddharthan R."/>
            <person name="Tellgren-Roth C."/>
            <person name="Dawson T.L."/>
            <person name="Heitman J."/>
            <person name="Sanyal K."/>
        </authorList>
    </citation>
    <scope>NUCLEOTIDE SEQUENCE [LARGE SCALE GENOMIC DNA]</scope>
    <source>
        <strain evidence="2">CBS14141</strain>
    </source>
</reference>
<gene>
    <name evidence="2" type="ORF">GLX27_003150</name>
</gene>
<dbReference type="Pfam" id="PF03099">
    <property type="entry name" value="BPL_LplA_LipB"/>
    <property type="match status" value="1"/>
</dbReference>
<sequence length="694" mass="71493">MATVLVYSGEGAAFAALPHTVESLTRVCGQSYDVQMIQGAALADEPWDAVTQLLVLPDGASVPAYRAALARAAPRIDAYVRRGGHIVAIGAAAACVCAAVDGEEASASAPLPFFGGTYRRVPAAREAVDVRAGDTHVTLACACTQNDDTHAYGVLDGAPSASLAQVADAAVGVACRVGEGAAVLLGVDVMRPLVPIGMPPGSGTDAARLETLAHWLASEAQLHVVRPRATQVGPPSITDPVRLAPVYVVSRSDAMLDGFRAALRAAATEDVASAALASVAEALGSLEGSVRIAGVVRDAHDTYTLLDVARDAAAGLAAVHEACWDADYAPYTAEGAVDWARVPKYVAFVGPATRLVDDDEAGAARVAPFFVFPRYFRALVAARVAFRRPGVLPWPSGAVLVSVGDVLGYGQVVTSTQTMLEKNRVLLHAAPPGTTWVATHQVAGRGRGANAWVSPSGCLQFSTRLAWPLGAAAHSVFVQYLAALAIVYGVTEGVEGGAALRGRLKIKWPNDVYGEVPTAVPGSVAVQVDGATRHYRKLSGILVSAHAGTDAFDMVLGCGVNVTNARPTTCLAEVAAAAGGVAPALEACAGAILAALERALSAFAAASYDFAPFVEAYRSAWLHSDQVVDVDGARMRVVGIARDTGLLRTVPVSSSVRAADDAAWAAGGVAGAVDVQPDGNSFDMLQGLVRPRYA</sequence>
<dbReference type="SUPFAM" id="SSF55681">
    <property type="entry name" value="Class II aaRS and biotin synthetases"/>
    <property type="match status" value="1"/>
</dbReference>
<dbReference type="EMBL" id="CP046236">
    <property type="protein sequence ID" value="WFD48480.1"/>
    <property type="molecule type" value="Genomic_DNA"/>
</dbReference>
<evidence type="ECO:0000259" key="1">
    <source>
        <dbReference type="PROSITE" id="PS51733"/>
    </source>
</evidence>
<keyword evidence="3" id="KW-1185">Reference proteome</keyword>
<dbReference type="InterPro" id="IPR019197">
    <property type="entry name" value="Biotin-prot_ligase_N"/>
</dbReference>
<dbReference type="Pfam" id="PF09825">
    <property type="entry name" value="BPL_N"/>
    <property type="match status" value="1"/>
</dbReference>
<organism evidence="2 3">
    <name type="scientific">Malassezia furfur</name>
    <name type="common">Pityriasis versicolor infection agent</name>
    <name type="synonym">Pityrosporum furfur</name>
    <dbReference type="NCBI Taxonomy" id="55194"/>
    <lineage>
        <taxon>Eukaryota</taxon>
        <taxon>Fungi</taxon>
        <taxon>Dikarya</taxon>
        <taxon>Basidiomycota</taxon>
        <taxon>Ustilaginomycotina</taxon>
        <taxon>Malasseziomycetes</taxon>
        <taxon>Malasseziales</taxon>
        <taxon>Malasseziaceae</taxon>
        <taxon>Malassezia</taxon>
    </lineage>
</organism>
<dbReference type="Gene3D" id="3.30.930.10">
    <property type="entry name" value="Bira Bifunctional Protein, Domain 2"/>
    <property type="match status" value="1"/>
</dbReference>
<dbReference type="Proteomes" id="UP000818624">
    <property type="component" value="Chromosome 3"/>
</dbReference>
<dbReference type="InterPro" id="IPR045864">
    <property type="entry name" value="aa-tRNA-synth_II/BPL/LPL"/>
</dbReference>
<evidence type="ECO:0000313" key="2">
    <source>
        <dbReference type="EMBL" id="WFD48480.1"/>
    </source>
</evidence>
<dbReference type="PANTHER" id="PTHR12835">
    <property type="entry name" value="BIOTIN PROTEIN LIGASE"/>
    <property type="match status" value="1"/>
</dbReference>
<evidence type="ECO:0000313" key="3">
    <source>
        <dbReference type="Proteomes" id="UP000818624"/>
    </source>
</evidence>
<dbReference type="PROSITE" id="PS51733">
    <property type="entry name" value="BPL_LPL_CATALYTIC"/>
    <property type="match status" value="1"/>
</dbReference>
<name>A0ABY8EUU7_MALFU</name>